<dbReference type="Proteomes" id="UP001497382">
    <property type="component" value="Unassembled WGS sequence"/>
</dbReference>
<keyword evidence="5" id="KW-1185">Reference proteome</keyword>
<feature type="compositionally biased region" description="Basic and acidic residues" evidence="2">
    <location>
        <begin position="206"/>
        <end position="244"/>
    </location>
</feature>
<organism evidence="4 5">
    <name type="scientific">Larinioides sclopetarius</name>
    <dbReference type="NCBI Taxonomy" id="280406"/>
    <lineage>
        <taxon>Eukaryota</taxon>
        <taxon>Metazoa</taxon>
        <taxon>Ecdysozoa</taxon>
        <taxon>Arthropoda</taxon>
        <taxon>Chelicerata</taxon>
        <taxon>Arachnida</taxon>
        <taxon>Araneae</taxon>
        <taxon>Araneomorphae</taxon>
        <taxon>Entelegynae</taxon>
        <taxon>Araneoidea</taxon>
        <taxon>Araneidae</taxon>
        <taxon>Larinioides</taxon>
    </lineage>
</organism>
<proteinExistence type="inferred from homology"/>
<dbReference type="InterPro" id="IPR002068">
    <property type="entry name" value="A-crystallin/Hsp20_dom"/>
</dbReference>
<evidence type="ECO:0000259" key="3">
    <source>
        <dbReference type="PROSITE" id="PS01031"/>
    </source>
</evidence>
<feature type="region of interest" description="Disordered" evidence="2">
    <location>
        <begin position="53"/>
        <end position="88"/>
    </location>
</feature>
<name>A0AAV2A9B0_9ARAC</name>
<feature type="domain" description="SHSP" evidence="3">
    <location>
        <begin position="73"/>
        <end position="185"/>
    </location>
</feature>
<dbReference type="EMBL" id="CAXIEN010000123">
    <property type="protein sequence ID" value="CAL1279529.1"/>
    <property type="molecule type" value="Genomic_DNA"/>
</dbReference>
<evidence type="ECO:0000256" key="1">
    <source>
        <dbReference type="PROSITE-ProRule" id="PRU00285"/>
    </source>
</evidence>
<protein>
    <recommendedName>
        <fullName evidence="3">SHSP domain-containing protein</fullName>
    </recommendedName>
</protein>
<gene>
    <name evidence="4" type="ORF">LARSCL_LOCUS10425</name>
</gene>
<evidence type="ECO:0000313" key="5">
    <source>
        <dbReference type="Proteomes" id="UP001497382"/>
    </source>
</evidence>
<sequence length="369" mass="41665">MDYRRRFGLRAPRPIGDSTILVPQLENYSLFATPFLDLNKKIVKLIEGVQQDVKSQSADDSTEKRTTRQMIKKKEEDSQKPSEETSKASDSFGIVLNVVTVKPEQFSITFGKGNEIEVKVEQKNVKSEYGSMPFSRNCTYKYELPDDVDRNSLVALWTSDDYLIILPEDNLRRDLLNKSIGIPEALTESSDKDVGPSVEATGSENLDGKSETKPETSKSKDTRSKKASKSEDGSEISKQKKEPVQEAGESVAKKVEEVYGAKCAMPLHPVTRMLRPELDIFMLRKYMLDLESYISTARKFVENASFLSQNSKSAERCIRFLANLHADEFYEKVYLKGVDRMRRKFGEPSPDSGYSTSEGNVSLKGMLQK</sequence>
<accession>A0AAV2A9B0</accession>
<evidence type="ECO:0000313" key="4">
    <source>
        <dbReference type="EMBL" id="CAL1279529.1"/>
    </source>
</evidence>
<dbReference type="InterPro" id="IPR008978">
    <property type="entry name" value="HSP20-like_chaperone"/>
</dbReference>
<reference evidence="4 5" key="1">
    <citation type="submission" date="2024-04" db="EMBL/GenBank/DDBJ databases">
        <authorList>
            <person name="Rising A."/>
            <person name="Reimegard J."/>
            <person name="Sonavane S."/>
            <person name="Akerstrom W."/>
            <person name="Nylinder S."/>
            <person name="Hedman E."/>
            <person name="Kallberg Y."/>
        </authorList>
    </citation>
    <scope>NUCLEOTIDE SEQUENCE [LARGE SCALE GENOMIC DNA]</scope>
</reference>
<evidence type="ECO:0000256" key="2">
    <source>
        <dbReference type="SAM" id="MobiDB-lite"/>
    </source>
</evidence>
<feature type="region of interest" description="Disordered" evidence="2">
    <location>
        <begin position="346"/>
        <end position="369"/>
    </location>
</feature>
<comment type="caution">
    <text evidence="4">The sequence shown here is derived from an EMBL/GenBank/DDBJ whole genome shotgun (WGS) entry which is preliminary data.</text>
</comment>
<feature type="region of interest" description="Disordered" evidence="2">
    <location>
        <begin position="187"/>
        <end position="248"/>
    </location>
</feature>
<dbReference type="AlphaFoldDB" id="A0AAV2A9B0"/>
<feature type="compositionally biased region" description="Basic and acidic residues" evidence="2">
    <location>
        <begin position="61"/>
        <end position="87"/>
    </location>
</feature>
<dbReference type="Gene3D" id="2.60.40.790">
    <property type="match status" value="1"/>
</dbReference>
<dbReference type="PROSITE" id="PS01031">
    <property type="entry name" value="SHSP"/>
    <property type="match status" value="1"/>
</dbReference>
<comment type="similarity">
    <text evidence="1">Belongs to the small heat shock protein (HSP20) family.</text>
</comment>